<gene>
    <name evidence="3" type="ORF">BN869_000007074_1</name>
</gene>
<accession>A0A0B7K8H2</accession>
<evidence type="ECO:0000256" key="1">
    <source>
        <dbReference type="SAM" id="MobiDB-lite"/>
    </source>
</evidence>
<evidence type="ECO:0000313" key="3">
    <source>
        <dbReference type="EMBL" id="CEO51016.1"/>
    </source>
</evidence>
<keyword evidence="2" id="KW-0472">Membrane</keyword>
<evidence type="ECO:0000256" key="2">
    <source>
        <dbReference type="SAM" id="Phobius"/>
    </source>
</evidence>
<reference evidence="3" key="1">
    <citation type="submission" date="2015-01" db="EMBL/GenBank/DDBJ databases">
        <authorList>
            <person name="Durling Mikael"/>
        </authorList>
    </citation>
    <scope>NUCLEOTIDE SEQUENCE</scope>
</reference>
<keyword evidence="2" id="KW-0812">Transmembrane</keyword>
<organism evidence="3">
    <name type="scientific">Bionectria ochroleuca</name>
    <name type="common">Gliocladium roseum</name>
    <dbReference type="NCBI Taxonomy" id="29856"/>
    <lineage>
        <taxon>Eukaryota</taxon>
        <taxon>Fungi</taxon>
        <taxon>Dikarya</taxon>
        <taxon>Ascomycota</taxon>
        <taxon>Pezizomycotina</taxon>
        <taxon>Sordariomycetes</taxon>
        <taxon>Hypocreomycetidae</taxon>
        <taxon>Hypocreales</taxon>
        <taxon>Bionectriaceae</taxon>
        <taxon>Clonostachys</taxon>
    </lineage>
</organism>
<protein>
    <submittedName>
        <fullName evidence="3">Uncharacterized protein</fullName>
    </submittedName>
</protein>
<sequence>MGRPIPPGNEAHADPNTPGRETGLDDPYPDPLVAPPAYEEVTLLDHDSNIRANRRHDAENSRMPLFLLTGTTSRDLHNPKGRYLGRTSIACEVNTVQDERSDSDPDFLKQWVEYMAARPPAPYIHVIGRHNETRRYKVSDDDEDKESTEEVTDFRILISMQNYVCPDSGPNGMELITIENDEKTYRGTAMKWRAPRTKPDLEVNQTKPGLNEWCHRYCASSSGVRVFHLTRVVTGMDEDILSSRLEGLIRGTGYRGRVSIEFPVADRAVDILSTSVLNKWRTTTWIRWVFYLSFLWIFSWPILHLITKKYYVVRAEWPFSQTDDQGRKKYTTLSEEQWIARFGPAVQRLCLDRYEGTTWEHHLIQVLRRDDAYYSSQSEISDRPGLVNLAVGASQGGLVDSLSQMSNIIHFPGGSGDQGGWGFDRTR</sequence>
<keyword evidence="2" id="KW-1133">Transmembrane helix</keyword>
<proteinExistence type="predicted"/>
<dbReference type="AlphaFoldDB" id="A0A0B7K8H2"/>
<dbReference type="EMBL" id="CDPU01000021">
    <property type="protein sequence ID" value="CEO51016.1"/>
    <property type="molecule type" value="Genomic_DNA"/>
</dbReference>
<dbReference type="PANTHER" id="PTHR37848">
    <property type="entry name" value="EXPRESSED PROTEIN"/>
    <property type="match status" value="1"/>
</dbReference>
<dbReference type="PANTHER" id="PTHR37848:SF1">
    <property type="entry name" value="SUN DOMAIN-CONTAINING PROTEIN"/>
    <property type="match status" value="1"/>
</dbReference>
<name>A0A0B7K8H2_BIOOC</name>
<feature type="transmembrane region" description="Helical" evidence="2">
    <location>
        <begin position="285"/>
        <end position="306"/>
    </location>
</feature>
<feature type="region of interest" description="Disordered" evidence="1">
    <location>
        <begin position="1"/>
        <end position="34"/>
    </location>
</feature>